<organism evidence="1 2">
    <name type="scientific">Pristionchus fissidentatus</name>
    <dbReference type="NCBI Taxonomy" id="1538716"/>
    <lineage>
        <taxon>Eukaryota</taxon>
        <taxon>Metazoa</taxon>
        <taxon>Ecdysozoa</taxon>
        <taxon>Nematoda</taxon>
        <taxon>Chromadorea</taxon>
        <taxon>Rhabditida</taxon>
        <taxon>Rhabditina</taxon>
        <taxon>Diplogasteromorpha</taxon>
        <taxon>Diplogasteroidea</taxon>
        <taxon>Neodiplogasteridae</taxon>
        <taxon>Pristionchus</taxon>
    </lineage>
</organism>
<evidence type="ECO:0008006" key="3">
    <source>
        <dbReference type="Google" id="ProtNLM"/>
    </source>
</evidence>
<evidence type="ECO:0000313" key="1">
    <source>
        <dbReference type="EMBL" id="GMT16051.1"/>
    </source>
</evidence>
<reference evidence="1" key="1">
    <citation type="submission" date="2023-10" db="EMBL/GenBank/DDBJ databases">
        <title>Genome assembly of Pristionchus species.</title>
        <authorList>
            <person name="Yoshida K."/>
            <person name="Sommer R.J."/>
        </authorList>
    </citation>
    <scope>NUCLEOTIDE SEQUENCE</scope>
    <source>
        <strain evidence="1">RS5133</strain>
    </source>
</reference>
<sequence length="165" mass="18864">ITIDPSLYKCFQFRHSDEVDAFTRRQTEAKHFSDKCNELILICKDMITAVEQSINIDAALRNLLKESIVAVKYRAGALRDYMGALRGSMLQRPDAIGVGELEIIREIIRKLQNEMDVVPAIQGPTTSEKLEQQMLHISTTDSENFSRITNRDHLTNVENRIESQK</sequence>
<keyword evidence="2" id="KW-1185">Reference proteome</keyword>
<dbReference type="EMBL" id="BTSY01000002">
    <property type="protein sequence ID" value="GMT16051.1"/>
    <property type="molecule type" value="Genomic_DNA"/>
</dbReference>
<evidence type="ECO:0000313" key="2">
    <source>
        <dbReference type="Proteomes" id="UP001432322"/>
    </source>
</evidence>
<proteinExistence type="predicted"/>
<name>A0AAV5V8T8_9BILA</name>
<comment type="caution">
    <text evidence="1">The sequence shown here is derived from an EMBL/GenBank/DDBJ whole genome shotgun (WGS) entry which is preliminary data.</text>
</comment>
<gene>
    <name evidence="1" type="ORF">PFISCL1PPCAC_7348</name>
</gene>
<feature type="non-terminal residue" evidence="1">
    <location>
        <position position="1"/>
    </location>
</feature>
<dbReference type="Proteomes" id="UP001432322">
    <property type="component" value="Unassembled WGS sequence"/>
</dbReference>
<dbReference type="AlphaFoldDB" id="A0AAV5V8T8"/>
<accession>A0AAV5V8T8</accession>
<protein>
    <recommendedName>
        <fullName evidence="3">BLOC-1-related complex subunit 5</fullName>
    </recommendedName>
</protein>